<proteinExistence type="predicted"/>
<dbReference type="EMBL" id="UFUW01000001">
    <property type="protein sequence ID" value="SUX24295.1"/>
    <property type="molecule type" value="Genomic_DNA"/>
</dbReference>
<feature type="chain" id="PRO_5016739534" description="PepSY domain-containing protein" evidence="1">
    <location>
        <begin position="19"/>
        <end position="107"/>
    </location>
</feature>
<organism evidence="2 3">
    <name type="scientific">Cardiobacterium valvarum</name>
    <dbReference type="NCBI Taxonomy" id="194702"/>
    <lineage>
        <taxon>Bacteria</taxon>
        <taxon>Pseudomonadati</taxon>
        <taxon>Pseudomonadota</taxon>
        <taxon>Gammaproteobacteria</taxon>
        <taxon>Cardiobacteriales</taxon>
        <taxon>Cardiobacteriaceae</taxon>
        <taxon>Cardiobacterium</taxon>
    </lineage>
</organism>
<gene>
    <name evidence="2" type="ORF">NCTC13294_01794</name>
</gene>
<dbReference type="OrthoDB" id="6519754at2"/>
<keyword evidence="1" id="KW-0732">Signal</keyword>
<dbReference type="AlphaFoldDB" id="A0A381EBC2"/>
<evidence type="ECO:0000256" key="1">
    <source>
        <dbReference type="SAM" id="SignalP"/>
    </source>
</evidence>
<keyword evidence="3" id="KW-1185">Reference proteome</keyword>
<accession>A0A381EBC2</accession>
<evidence type="ECO:0000313" key="3">
    <source>
        <dbReference type="Proteomes" id="UP000254572"/>
    </source>
</evidence>
<feature type="signal peptide" evidence="1">
    <location>
        <begin position="1"/>
        <end position="18"/>
    </location>
</feature>
<name>A0A381EBC2_9GAMM</name>
<reference evidence="2 3" key="1">
    <citation type="submission" date="2018-06" db="EMBL/GenBank/DDBJ databases">
        <authorList>
            <consortium name="Pathogen Informatics"/>
            <person name="Doyle S."/>
        </authorList>
    </citation>
    <scope>NUCLEOTIDE SEQUENCE [LARGE SCALE GENOMIC DNA]</scope>
    <source>
        <strain evidence="2 3">NCTC13294</strain>
    </source>
</reference>
<evidence type="ECO:0008006" key="4">
    <source>
        <dbReference type="Google" id="ProtNLM"/>
    </source>
</evidence>
<dbReference type="RefSeq" id="WP_115612014.1">
    <property type="nucleotide sequence ID" value="NZ_UFUW01000001.1"/>
</dbReference>
<protein>
    <recommendedName>
        <fullName evidence="4">PepSY domain-containing protein</fullName>
    </recommendedName>
</protein>
<evidence type="ECO:0000313" key="2">
    <source>
        <dbReference type="EMBL" id="SUX24295.1"/>
    </source>
</evidence>
<dbReference type="Proteomes" id="UP000254572">
    <property type="component" value="Unassembled WGS sequence"/>
</dbReference>
<sequence length="107" mass="11335">MQKILLTTLFAASISAVATPVNSEDAAFAAALAALEKHQLTSLKTECLFFDAAEEGDNYQINVHEKHDATCGGDPNTAPRLFTLTVAKADGKVSVDDPVSGETRVLE</sequence>